<organism evidence="4 5">
    <name type="scientific">Bifidobacterium pseudolongum subsp. globosum</name>
    <dbReference type="NCBI Taxonomy" id="1690"/>
    <lineage>
        <taxon>Bacteria</taxon>
        <taxon>Bacillati</taxon>
        <taxon>Actinomycetota</taxon>
        <taxon>Actinomycetes</taxon>
        <taxon>Bifidobacteriales</taxon>
        <taxon>Bifidobacteriaceae</taxon>
        <taxon>Bifidobacterium</taxon>
    </lineage>
</organism>
<dbReference type="Proteomes" id="UP000233762">
    <property type="component" value="Unassembled WGS sequence"/>
</dbReference>
<evidence type="ECO:0000313" key="4">
    <source>
        <dbReference type="EMBL" id="PKV03038.1"/>
    </source>
</evidence>
<evidence type="ECO:0000259" key="3">
    <source>
        <dbReference type="Pfam" id="PF13248"/>
    </source>
</evidence>
<accession>A0A2N3R417</accession>
<comment type="caution">
    <text evidence="4">The sequence shown here is derived from an EMBL/GenBank/DDBJ whole genome shotgun (WGS) entry which is preliminary data.</text>
</comment>
<keyword evidence="1" id="KW-0175">Coiled coil</keyword>
<gene>
    <name evidence="4" type="ORF">CQR50_1618</name>
</gene>
<sequence>MPMIQCPECGTHIAATARTCPECGHVADDPTRPIGEQETYEPAPQLQLEIERWNPVGKKMGTTLVDINPKTNRRIWKALSWEQVQTTLPAFAEAVRDMAHRETQLVADIPDYFKKLIDNGQVTFVIDKTGQTMAQLRGEKGRICHHIRLKEITAEPQSSMGLQHLETQAALAMIEGQLEDIREQIAQIRGEMQQDRLAKVDAAWDQINQALKITDGRRRGQEIMLAIDTGTEAKHTLMRHFHDRLRLIEDSADRSIWQVLIQELKDGRIFRSKKWNEEQRIIEAHMAYDDLAGILNCARVEIAGHVALGDMDAARYVLRGFAAFIETERLDDRDTILKIDSRLPRAQKRPDVVDEIDDAVQRILQFSVLTAGEDIPRNLLEPYRPGQNDETTEEKQDDKTNDGDLRDRHAMNTTTAVVQAQTGKEES</sequence>
<dbReference type="InterPro" id="IPR059113">
    <property type="entry name" value="Znf_ribbon"/>
</dbReference>
<evidence type="ECO:0000256" key="2">
    <source>
        <dbReference type="SAM" id="MobiDB-lite"/>
    </source>
</evidence>
<protein>
    <recommendedName>
        <fullName evidence="3">Putative zinc-ribbon domain-containing protein</fullName>
    </recommendedName>
</protein>
<evidence type="ECO:0000313" key="5">
    <source>
        <dbReference type="Proteomes" id="UP000233762"/>
    </source>
</evidence>
<dbReference type="RefSeq" id="WP_101399836.1">
    <property type="nucleotide sequence ID" value="NZ_PCHH01000006.1"/>
</dbReference>
<name>A0A2N3R417_9BIFI</name>
<feature type="region of interest" description="Disordered" evidence="2">
    <location>
        <begin position="377"/>
        <end position="427"/>
    </location>
</feature>
<evidence type="ECO:0000256" key="1">
    <source>
        <dbReference type="SAM" id="Coils"/>
    </source>
</evidence>
<dbReference type="EMBL" id="PCHH01000006">
    <property type="protein sequence ID" value="PKV03038.1"/>
    <property type="molecule type" value="Genomic_DNA"/>
</dbReference>
<proteinExistence type="predicted"/>
<feature type="coiled-coil region" evidence="1">
    <location>
        <begin position="171"/>
        <end position="198"/>
    </location>
</feature>
<dbReference type="AlphaFoldDB" id="A0A2N3R417"/>
<dbReference type="Pfam" id="PF13248">
    <property type="entry name" value="Zn_ribbon_3"/>
    <property type="match status" value="1"/>
</dbReference>
<reference evidence="4 5" key="1">
    <citation type="submission" date="2017-10" db="EMBL/GenBank/DDBJ databases">
        <title>Bifidobacterium genomics.</title>
        <authorList>
            <person name="Lugli G.A."/>
            <person name="Milani C."/>
            <person name="Mancabelli L."/>
        </authorList>
    </citation>
    <scope>NUCLEOTIDE SEQUENCE [LARGE SCALE GENOMIC DNA]</scope>
    <source>
        <strain evidence="4 5">1520B</strain>
    </source>
</reference>
<feature type="compositionally biased region" description="Basic and acidic residues" evidence="2">
    <location>
        <begin position="393"/>
        <end position="410"/>
    </location>
</feature>
<feature type="compositionally biased region" description="Polar residues" evidence="2">
    <location>
        <begin position="411"/>
        <end position="427"/>
    </location>
</feature>
<feature type="domain" description="Putative zinc-ribbon" evidence="3">
    <location>
        <begin position="2"/>
        <end position="26"/>
    </location>
</feature>